<evidence type="ECO:0000313" key="1">
    <source>
        <dbReference type="EMBL" id="GAH96042.1"/>
    </source>
</evidence>
<gene>
    <name evidence="1" type="ORF">S06H3_01154</name>
</gene>
<evidence type="ECO:0008006" key="2">
    <source>
        <dbReference type="Google" id="ProtNLM"/>
    </source>
</evidence>
<organism evidence="1">
    <name type="scientific">marine sediment metagenome</name>
    <dbReference type="NCBI Taxonomy" id="412755"/>
    <lineage>
        <taxon>unclassified sequences</taxon>
        <taxon>metagenomes</taxon>
        <taxon>ecological metagenomes</taxon>
    </lineage>
</organism>
<dbReference type="Gene3D" id="3.40.50.150">
    <property type="entry name" value="Vaccinia Virus protein VP39"/>
    <property type="match status" value="1"/>
</dbReference>
<dbReference type="SUPFAM" id="SSF53335">
    <property type="entry name" value="S-adenosyl-L-methionine-dependent methyltransferases"/>
    <property type="match status" value="1"/>
</dbReference>
<dbReference type="InterPro" id="IPR029063">
    <property type="entry name" value="SAM-dependent_MTases_sf"/>
</dbReference>
<feature type="non-terminal residue" evidence="1">
    <location>
        <position position="1"/>
    </location>
</feature>
<name>X1JPS5_9ZZZZ</name>
<dbReference type="GO" id="GO:0005737">
    <property type="term" value="C:cytoplasm"/>
    <property type="evidence" value="ECO:0007669"/>
    <property type="project" value="TreeGrafter"/>
</dbReference>
<comment type="caution">
    <text evidence="1">The sequence shown here is derived from an EMBL/GenBank/DDBJ whole genome shotgun (WGS) entry which is preliminary data.</text>
</comment>
<proteinExistence type="predicted"/>
<protein>
    <recommendedName>
        <fullName evidence="2">16S rRNA (Cytosine(1402)-N(4))-methyltransferase</fullName>
    </recommendedName>
</protein>
<dbReference type="InterPro" id="IPR002903">
    <property type="entry name" value="RsmH"/>
</dbReference>
<dbReference type="PANTHER" id="PTHR11265:SF0">
    <property type="entry name" value="12S RRNA N4-METHYLCYTIDINE METHYLTRANSFERASE"/>
    <property type="match status" value="1"/>
</dbReference>
<sequence>GHPAKRIFQAIRMEVNKELDNLKMAIEDGFKMLKSGGRMVIISYHSLEDRMVKSSFLEYEGKCTCPPDFPVCKCGREKRAEIITKKVVRPRLEEISSNPRSKNARLRVLEKL</sequence>
<dbReference type="Pfam" id="PF01795">
    <property type="entry name" value="Methyltransf_5"/>
    <property type="match status" value="1"/>
</dbReference>
<reference evidence="1" key="1">
    <citation type="journal article" date="2014" name="Front. Microbiol.">
        <title>High frequency of phylogenetically diverse reductive dehalogenase-homologous genes in deep subseafloor sedimentary metagenomes.</title>
        <authorList>
            <person name="Kawai M."/>
            <person name="Futagami T."/>
            <person name="Toyoda A."/>
            <person name="Takaki Y."/>
            <person name="Nishi S."/>
            <person name="Hori S."/>
            <person name="Arai W."/>
            <person name="Tsubouchi T."/>
            <person name="Morono Y."/>
            <person name="Uchiyama I."/>
            <person name="Ito T."/>
            <person name="Fujiyama A."/>
            <person name="Inagaki F."/>
            <person name="Takami H."/>
        </authorList>
    </citation>
    <scope>NUCLEOTIDE SEQUENCE</scope>
    <source>
        <strain evidence="1">Expedition CK06-06</strain>
    </source>
</reference>
<dbReference type="GO" id="GO:0071424">
    <property type="term" value="F:rRNA (cytosine-N4-)-methyltransferase activity"/>
    <property type="evidence" value="ECO:0007669"/>
    <property type="project" value="TreeGrafter"/>
</dbReference>
<accession>X1JPS5</accession>
<dbReference type="PANTHER" id="PTHR11265">
    <property type="entry name" value="S-ADENOSYL-METHYLTRANSFERASE MRAW"/>
    <property type="match status" value="1"/>
</dbReference>
<dbReference type="GO" id="GO:0070475">
    <property type="term" value="P:rRNA base methylation"/>
    <property type="evidence" value="ECO:0007669"/>
    <property type="project" value="TreeGrafter"/>
</dbReference>
<dbReference type="EMBL" id="BARV01000270">
    <property type="protein sequence ID" value="GAH96042.1"/>
    <property type="molecule type" value="Genomic_DNA"/>
</dbReference>
<dbReference type="AlphaFoldDB" id="X1JPS5"/>